<organism evidence="1 2">
    <name type="scientific">Klebsiella phage vB_KleM_RaK2</name>
    <dbReference type="NCBI Taxonomy" id="1147094"/>
    <lineage>
        <taxon>Viruses</taxon>
        <taxon>Duplodnaviria</taxon>
        <taxon>Heunggongvirae</taxon>
        <taxon>Uroviricota</taxon>
        <taxon>Caudoviricetes</taxon>
        <taxon>Alcyoneusvirus</taxon>
        <taxon>Alcyoneusvirus RaK2</taxon>
    </lineage>
</organism>
<evidence type="ECO:0000313" key="1">
    <source>
        <dbReference type="EMBL" id="AFA44372.1"/>
    </source>
</evidence>
<sequence>MAKHEDKVQIEDLNNEQRKRLSDGLNNAVVQLTFIDDTKASLKDFIDSLADELGIDASDIKQAANTIYKQNFFDKSSKHDKIETILSITGNLPQADD</sequence>
<dbReference type="KEGG" id="vg:14012687"/>
<protein>
    <submittedName>
        <fullName evidence="1">Uncharacterized protein</fullName>
    </submittedName>
</protein>
<evidence type="ECO:0000313" key="2">
    <source>
        <dbReference type="Proteomes" id="UP000007524"/>
    </source>
</evidence>
<accession>H6X3Q6</accession>
<name>H6X3Q6_9CAUD</name>
<reference evidence="1 2" key="1">
    <citation type="journal article" date="2012" name="J. Virol.">
        <title>Genome of Klebsiella sp.-Infecting Bacteriophage vB_KleM_RaK2.</title>
        <authorList>
            <person name="Simoliunas E."/>
            <person name="Kaliniene L."/>
            <person name="Truncaite L."/>
            <person name="Klausa V."/>
            <person name="Zajanckauskaite A."/>
            <person name="Meskys R."/>
        </authorList>
    </citation>
    <scope>NUCLEOTIDE SEQUENCE [LARGE SCALE GENOMIC DNA]</scope>
</reference>
<dbReference type="Proteomes" id="UP000007524">
    <property type="component" value="Segment"/>
</dbReference>
<proteinExistence type="predicted"/>
<dbReference type="OrthoDB" id="19026at10239"/>
<dbReference type="EMBL" id="JQ513383">
    <property type="protein sequence ID" value="AFA44372.1"/>
    <property type="molecule type" value="Genomic_DNA"/>
</dbReference>
<keyword evidence="2" id="KW-1185">Reference proteome</keyword>
<gene>
    <name evidence="1" type="ORF">RaK2_00099</name>
</gene>
<dbReference type="GeneID" id="14012687"/>
<dbReference type="RefSeq" id="YP_007007254.1">
    <property type="nucleotide sequence ID" value="NC_019526.1"/>
</dbReference>